<dbReference type="GO" id="GO:0043023">
    <property type="term" value="F:ribosomal large subunit binding"/>
    <property type="evidence" value="ECO:0007669"/>
    <property type="project" value="TreeGrafter"/>
</dbReference>
<evidence type="ECO:0000256" key="4">
    <source>
        <dbReference type="ARBA" id="ARBA00033107"/>
    </source>
</evidence>
<feature type="domain" description="Ribosome recycling factor" evidence="5">
    <location>
        <begin position="93"/>
        <end position="245"/>
    </location>
</feature>
<dbReference type="InterPro" id="IPR023584">
    <property type="entry name" value="Ribosome_recyc_fac_dom"/>
</dbReference>
<organism evidence="6 7">
    <name type="scientific">Parelaphostrongylus tenuis</name>
    <name type="common">Meningeal worm</name>
    <dbReference type="NCBI Taxonomy" id="148309"/>
    <lineage>
        <taxon>Eukaryota</taxon>
        <taxon>Metazoa</taxon>
        <taxon>Ecdysozoa</taxon>
        <taxon>Nematoda</taxon>
        <taxon>Chromadorea</taxon>
        <taxon>Rhabditida</taxon>
        <taxon>Rhabditina</taxon>
        <taxon>Rhabditomorpha</taxon>
        <taxon>Strongyloidea</taxon>
        <taxon>Metastrongylidae</taxon>
        <taxon>Parelaphostrongylus</taxon>
    </lineage>
</organism>
<gene>
    <name evidence="6" type="ORF">KIN20_034703</name>
</gene>
<dbReference type="InterPro" id="IPR002661">
    <property type="entry name" value="Ribosome_recyc_fac"/>
</dbReference>
<protein>
    <recommendedName>
        <fullName evidence="2">Ribosome-recycling factor, mitochondrial</fullName>
    </recommendedName>
    <alternativeName>
        <fullName evidence="4">Ribosome-releasing factor, mitochondrial</fullName>
    </alternativeName>
</protein>
<comment type="caution">
    <text evidence="6">The sequence shown here is derived from an EMBL/GenBank/DDBJ whole genome shotgun (WGS) entry which is preliminary data.</text>
</comment>
<dbReference type="SUPFAM" id="SSF55194">
    <property type="entry name" value="Ribosome recycling factor, RRF"/>
    <property type="match status" value="1"/>
</dbReference>
<evidence type="ECO:0000313" key="7">
    <source>
        <dbReference type="Proteomes" id="UP001196413"/>
    </source>
</evidence>
<dbReference type="Gene3D" id="3.30.1360.40">
    <property type="match status" value="1"/>
</dbReference>
<dbReference type="GO" id="GO:0006412">
    <property type="term" value="P:translation"/>
    <property type="evidence" value="ECO:0007669"/>
    <property type="project" value="UniProtKB-KW"/>
</dbReference>
<dbReference type="PANTHER" id="PTHR20982">
    <property type="entry name" value="RIBOSOME RECYCLING FACTOR"/>
    <property type="match status" value="1"/>
</dbReference>
<evidence type="ECO:0000256" key="3">
    <source>
        <dbReference type="ARBA" id="ARBA00022917"/>
    </source>
</evidence>
<dbReference type="PANTHER" id="PTHR20982:SF3">
    <property type="entry name" value="MITOCHONDRIAL RIBOSOME RECYCLING FACTOR PSEUDO 1"/>
    <property type="match status" value="1"/>
</dbReference>
<keyword evidence="7" id="KW-1185">Reference proteome</keyword>
<dbReference type="EMBL" id="JAHQIW010007155">
    <property type="protein sequence ID" value="KAJ1372527.1"/>
    <property type="molecule type" value="Genomic_DNA"/>
</dbReference>
<comment type="similarity">
    <text evidence="1">Belongs to the RRF family.</text>
</comment>
<name>A0AAD5RA29_PARTN</name>
<evidence type="ECO:0000256" key="1">
    <source>
        <dbReference type="ARBA" id="ARBA00005912"/>
    </source>
</evidence>
<dbReference type="Gene3D" id="1.10.132.20">
    <property type="entry name" value="Ribosome-recycling factor"/>
    <property type="match status" value="1"/>
</dbReference>
<proteinExistence type="inferred from homology"/>
<dbReference type="Proteomes" id="UP001196413">
    <property type="component" value="Unassembled WGS sequence"/>
</dbReference>
<sequence length="249" mass="28287">MNTPLFLGSSRLANGLFRARLPHHFASAAAAKIHSSAIVSKVRRTEKIKKQPSNVLHSALTASENNSFVQGAMKEMKDVEAVLGEELTRHFSIQVDLRVYEDMLVTLEKGGEQRMSSLGRVSLKSPMMVMINFADNPTAIKWAKLAIQKSHLNVTPQQEGVVLYVPVPRMTRERREHLAHDAKGKILNDYKQALNDIYTRFERKSNQSITNQDDLRHTRQLLLDLKHAMEKRGGELIEIKRKELLTEIV</sequence>
<evidence type="ECO:0000259" key="5">
    <source>
        <dbReference type="Pfam" id="PF01765"/>
    </source>
</evidence>
<accession>A0AAD5RA29</accession>
<dbReference type="GO" id="GO:0005739">
    <property type="term" value="C:mitochondrion"/>
    <property type="evidence" value="ECO:0007669"/>
    <property type="project" value="TreeGrafter"/>
</dbReference>
<evidence type="ECO:0000256" key="2">
    <source>
        <dbReference type="ARBA" id="ARBA00020581"/>
    </source>
</evidence>
<dbReference type="AlphaFoldDB" id="A0AAD5RA29"/>
<evidence type="ECO:0000313" key="6">
    <source>
        <dbReference type="EMBL" id="KAJ1372527.1"/>
    </source>
</evidence>
<dbReference type="Pfam" id="PF01765">
    <property type="entry name" value="RRF"/>
    <property type="match status" value="1"/>
</dbReference>
<dbReference type="InterPro" id="IPR036191">
    <property type="entry name" value="RRF_sf"/>
</dbReference>
<reference evidence="6" key="1">
    <citation type="submission" date="2021-06" db="EMBL/GenBank/DDBJ databases">
        <title>Parelaphostrongylus tenuis whole genome reference sequence.</title>
        <authorList>
            <person name="Garwood T.J."/>
            <person name="Larsen P.A."/>
            <person name="Fountain-Jones N.M."/>
            <person name="Garbe J.R."/>
            <person name="Macchietto M.G."/>
            <person name="Kania S.A."/>
            <person name="Gerhold R.W."/>
            <person name="Richards J.E."/>
            <person name="Wolf T.M."/>
        </authorList>
    </citation>
    <scope>NUCLEOTIDE SEQUENCE</scope>
    <source>
        <strain evidence="6">MNPRO001-30</strain>
        <tissue evidence="6">Meninges</tissue>
    </source>
</reference>
<keyword evidence="3" id="KW-0648">Protein biosynthesis</keyword>